<dbReference type="InterPro" id="IPR003717">
    <property type="entry name" value="RecO"/>
</dbReference>
<dbReference type="GO" id="GO:0006302">
    <property type="term" value="P:double-strand break repair"/>
    <property type="evidence" value="ECO:0007669"/>
    <property type="project" value="TreeGrafter"/>
</dbReference>
<dbReference type="Pfam" id="PF02565">
    <property type="entry name" value="RecO_C"/>
    <property type="match status" value="1"/>
</dbReference>
<proteinExistence type="inferred from homology"/>
<dbReference type="PANTHER" id="PTHR33991:SF1">
    <property type="entry name" value="DNA REPAIR PROTEIN RECO"/>
    <property type="match status" value="1"/>
</dbReference>
<protein>
    <recommendedName>
        <fullName evidence="4">DNA repair protein RecO</fullName>
    </recommendedName>
    <alternativeName>
        <fullName evidence="4">Recombination protein O</fullName>
    </alternativeName>
</protein>
<gene>
    <name evidence="4" type="primary">recO</name>
    <name evidence="6" type="ORF">A3A97_03695</name>
</gene>
<evidence type="ECO:0000256" key="2">
    <source>
        <dbReference type="ARBA" id="ARBA00023172"/>
    </source>
</evidence>
<dbReference type="Pfam" id="PF11967">
    <property type="entry name" value="RecO_N"/>
    <property type="match status" value="1"/>
</dbReference>
<dbReference type="InterPro" id="IPR012340">
    <property type="entry name" value="NA-bd_OB-fold"/>
</dbReference>
<keyword evidence="2 4" id="KW-0233">DNA recombination</keyword>
<reference evidence="6 7" key="1">
    <citation type="journal article" date="2016" name="Nat. Commun.">
        <title>Thousands of microbial genomes shed light on interconnected biogeochemical processes in an aquifer system.</title>
        <authorList>
            <person name="Anantharaman K."/>
            <person name="Brown C.T."/>
            <person name="Hug L.A."/>
            <person name="Sharon I."/>
            <person name="Castelle C.J."/>
            <person name="Probst A.J."/>
            <person name="Thomas B.C."/>
            <person name="Singh A."/>
            <person name="Wilkins M.J."/>
            <person name="Karaoz U."/>
            <person name="Brodie E.L."/>
            <person name="Williams K.H."/>
            <person name="Hubbard S.S."/>
            <person name="Banfield J.F."/>
        </authorList>
    </citation>
    <scope>NUCLEOTIDE SEQUENCE [LARGE SCALE GENOMIC DNA]</scope>
</reference>
<accession>A0A1G2PW90</accession>
<evidence type="ECO:0000256" key="4">
    <source>
        <dbReference type="HAMAP-Rule" id="MF_00201"/>
    </source>
</evidence>
<evidence type="ECO:0000313" key="7">
    <source>
        <dbReference type="Proteomes" id="UP000176951"/>
    </source>
</evidence>
<dbReference type="Proteomes" id="UP000176951">
    <property type="component" value="Unassembled WGS sequence"/>
</dbReference>
<name>A0A1G2PW90_9BACT</name>
<evidence type="ECO:0000313" key="6">
    <source>
        <dbReference type="EMBL" id="OHA52598.1"/>
    </source>
</evidence>
<dbReference type="InterPro" id="IPR022572">
    <property type="entry name" value="DNA_rep/recomb_RecO_N"/>
</dbReference>
<keyword evidence="1 4" id="KW-0227">DNA damage</keyword>
<dbReference type="SUPFAM" id="SSF50249">
    <property type="entry name" value="Nucleic acid-binding proteins"/>
    <property type="match status" value="1"/>
</dbReference>
<dbReference type="AlphaFoldDB" id="A0A1G2PW90"/>
<dbReference type="NCBIfam" id="TIGR00613">
    <property type="entry name" value="reco"/>
    <property type="match status" value="1"/>
</dbReference>
<comment type="similarity">
    <text evidence="4">Belongs to the RecO family.</text>
</comment>
<dbReference type="SUPFAM" id="SSF57863">
    <property type="entry name" value="ArfGap/RecO-like zinc finger"/>
    <property type="match status" value="1"/>
</dbReference>
<dbReference type="Gene3D" id="2.40.50.140">
    <property type="entry name" value="Nucleic acid-binding proteins"/>
    <property type="match status" value="1"/>
</dbReference>
<comment type="function">
    <text evidence="4">Involved in DNA repair and RecF pathway recombination.</text>
</comment>
<comment type="caution">
    <text evidence="6">The sequence shown here is derived from an EMBL/GenBank/DDBJ whole genome shotgun (WGS) entry which is preliminary data.</text>
</comment>
<dbReference type="GO" id="GO:0006310">
    <property type="term" value="P:DNA recombination"/>
    <property type="evidence" value="ECO:0007669"/>
    <property type="project" value="UniProtKB-UniRule"/>
</dbReference>
<dbReference type="HAMAP" id="MF_00201">
    <property type="entry name" value="RecO"/>
    <property type="match status" value="1"/>
</dbReference>
<feature type="domain" description="DNA replication/recombination mediator RecO N-terminal" evidence="5">
    <location>
        <begin position="3"/>
        <end position="77"/>
    </location>
</feature>
<sequence length="242" mass="27226">MDTTRAIIIRSETSGEADILITAYTEAFGKQNFVARGGRKMEAKLRPDLKPYSLVELSFVRGKNNFLLTGAKTIENFTNGAAAKDFFAASVISSIIDTFIVQPERDERLFLNILFSFRALANNSEKNSWVVVQRFFWDLLNLQGTFILSKKCRQCTNNFNYGASLTSDGELLCTTCSPDGIFNFDQEDLYAIGQILNSKSGEDMPGHVFEHLNSGLKTFLLKEKTYPAPNQQAVSWFLERVI</sequence>
<dbReference type="GO" id="GO:0043590">
    <property type="term" value="C:bacterial nucleoid"/>
    <property type="evidence" value="ECO:0007669"/>
    <property type="project" value="TreeGrafter"/>
</dbReference>
<dbReference type="EMBL" id="MHSW01000006">
    <property type="protein sequence ID" value="OHA52598.1"/>
    <property type="molecule type" value="Genomic_DNA"/>
</dbReference>
<organism evidence="6 7">
    <name type="scientific">Candidatus Terrybacteria bacterium RIFCSPLOWO2_01_FULL_40_23</name>
    <dbReference type="NCBI Taxonomy" id="1802366"/>
    <lineage>
        <taxon>Bacteria</taxon>
        <taxon>Candidatus Terryibacteriota</taxon>
    </lineage>
</organism>
<evidence type="ECO:0000256" key="3">
    <source>
        <dbReference type="ARBA" id="ARBA00023204"/>
    </source>
</evidence>
<keyword evidence="3 4" id="KW-0234">DNA repair</keyword>
<evidence type="ECO:0000259" key="5">
    <source>
        <dbReference type="Pfam" id="PF11967"/>
    </source>
</evidence>
<dbReference type="InterPro" id="IPR037278">
    <property type="entry name" value="ARFGAP/RecO"/>
</dbReference>
<dbReference type="PANTHER" id="PTHR33991">
    <property type="entry name" value="DNA REPAIR PROTEIN RECO"/>
    <property type="match status" value="1"/>
</dbReference>
<evidence type="ECO:0000256" key="1">
    <source>
        <dbReference type="ARBA" id="ARBA00022763"/>
    </source>
</evidence>